<dbReference type="EMBL" id="CP123504">
    <property type="protein sequence ID" value="WGM00184.1"/>
    <property type="molecule type" value="Genomic_DNA"/>
</dbReference>
<dbReference type="Proteomes" id="UP001177595">
    <property type="component" value="Chromosome"/>
</dbReference>
<dbReference type="RefSeq" id="WP_280623789.1">
    <property type="nucleotide sequence ID" value="NZ_CP123504.1"/>
</dbReference>
<organism evidence="1 2">
    <name type="scientific">Arsenophonus nasoniae</name>
    <name type="common">son-killer infecting Nasonia vitripennis</name>
    <dbReference type="NCBI Taxonomy" id="638"/>
    <lineage>
        <taxon>Bacteria</taxon>
        <taxon>Pseudomonadati</taxon>
        <taxon>Pseudomonadota</taxon>
        <taxon>Gammaproteobacteria</taxon>
        <taxon>Enterobacterales</taxon>
        <taxon>Morganellaceae</taxon>
        <taxon>Arsenophonus</taxon>
    </lineage>
</organism>
<proteinExistence type="predicted"/>
<dbReference type="InterPro" id="IPR010261">
    <property type="entry name" value="Tir_chaperone"/>
</dbReference>
<protein>
    <submittedName>
        <fullName evidence="1">CesT family type III secretion system chaperone</fullName>
    </submittedName>
</protein>
<name>A0AA95GNM5_9GAMM</name>
<evidence type="ECO:0000313" key="2">
    <source>
        <dbReference type="Proteomes" id="UP001177595"/>
    </source>
</evidence>
<dbReference type="Gene3D" id="3.30.1460.10">
    <property type="match status" value="1"/>
</dbReference>
<sequence length="136" mass="15712">MQELTLFHRCASELLQCLGFNSPAISIEEEIISLLIEQRFHLHLGYLDCESWFMLVDLGKSNHSDNVSLLEYALSQNQLNSKQWQPHIALNEAGHLTCWLKLYYRETNFSLLTESVETLINHAESLLNFPIHSNPL</sequence>
<reference evidence="1" key="1">
    <citation type="submission" date="2023-04" db="EMBL/GenBank/DDBJ databases">
        <title>Genome dynamics across the evolutionary transition to endosymbiosis.</title>
        <authorList>
            <person name="Siozios S."/>
            <person name="Nadal-Jimenez P."/>
            <person name="Azagi T."/>
            <person name="Sprong H."/>
            <person name="Frost C.L."/>
            <person name="Parratt S.R."/>
            <person name="Taylor G."/>
            <person name="Brettell L."/>
            <person name="Lew K.C."/>
            <person name="Croft L."/>
            <person name="King K.C."/>
            <person name="Brockhurst M.A."/>
            <person name="Hypsa V."/>
            <person name="Novakova E."/>
            <person name="Darby A.C."/>
            <person name="Hurst G.D.D."/>
        </authorList>
    </citation>
    <scope>NUCLEOTIDE SEQUENCE</scope>
    <source>
        <strain evidence="1">APv</strain>
    </source>
</reference>
<dbReference type="SUPFAM" id="SSF69635">
    <property type="entry name" value="Type III secretory system chaperone-like"/>
    <property type="match status" value="1"/>
</dbReference>
<dbReference type="GO" id="GO:0030254">
    <property type="term" value="P:protein secretion by the type III secretion system"/>
    <property type="evidence" value="ECO:0007669"/>
    <property type="project" value="InterPro"/>
</dbReference>
<gene>
    <name evidence="1" type="ORF">QE210_09780</name>
</gene>
<evidence type="ECO:0000313" key="1">
    <source>
        <dbReference type="EMBL" id="WGM00184.1"/>
    </source>
</evidence>
<dbReference type="AlphaFoldDB" id="A0AA95GNM5"/>
<dbReference type="Pfam" id="PF05932">
    <property type="entry name" value="CesT"/>
    <property type="match status" value="1"/>
</dbReference>
<accession>A0AA95GNM5</accession>